<reference evidence="4 5" key="1">
    <citation type="submission" date="2017-05" db="EMBL/GenBank/DDBJ databases">
        <authorList>
            <person name="Varghese N."/>
            <person name="Submissions S."/>
        </authorList>
    </citation>
    <scope>NUCLEOTIDE SEQUENCE [LARGE SCALE GENOMIC DNA]</scope>
    <source>
        <strain evidence="4 5">DSM 15949</strain>
    </source>
</reference>
<proteinExistence type="predicted"/>
<dbReference type="RefSeq" id="WP_155191975.1">
    <property type="nucleotide sequence ID" value="NZ_BAAAEA010000001.1"/>
</dbReference>
<feature type="signal peptide" evidence="2">
    <location>
        <begin position="1"/>
        <end position="23"/>
    </location>
</feature>
<evidence type="ECO:0000259" key="3">
    <source>
        <dbReference type="Pfam" id="PF13505"/>
    </source>
</evidence>
<name>A0ABY1NJ74_9HYPH</name>
<sequence length="272" mass="29533">MDKFLKRLSLTGFAIAVSTAGYAADLPTPVIEHIPEVPAAAGGWYLRGDIAYKVYGDPSGSFNDGLIGDLRFERESIDNAWMIGVGVGYKFTDYLRTDVTLDYETPAAVKGYAVCGACTGGFSEEGTDIDVWTVMLNGYIDIGTWHRITPYVGAGIGAAYVRTDNTYSINPGSTGRSEYDGENSEWNFAWALMAGASYAVTDNWAIDAGYRYKDLGEAKTVVLNDVGTGGSRIKWEDLTAHEFRLGARYTFDTAPSAGPVYYNPQTPISSNF</sequence>
<feature type="domain" description="Outer membrane protein beta-barrel" evidence="3">
    <location>
        <begin position="41"/>
        <end position="251"/>
    </location>
</feature>
<keyword evidence="1 2" id="KW-0732">Signal</keyword>
<dbReference type="Gene3D" id="2.40.160.20">
    <property type="match status" value="1"/>
</dbReference>
<feature type="chain" id="PRO_5046287932" evidence="2">
    <location>
        <begin position="24"/>
        <end position="272"/>
    </location>
</feature>
<dbReference type="EMBL" id="FXTT01000001">
    <property type="protein sequence ID" value="SMP11096.1"/>
    <property type="molecule type" value="Genomic_DNA"/>
</dbReference>
<comment type="caution">
    <text evidence="4">The sequence shown here is derived from an EMBL/GenBank/DDBJ whole genome shotgun (WGS) entry which is preliminary data.</text>
</comment>
<dbReference type="SUPFAM" id="SSF56925">
    <property type="entry name" value="OMPA-like"/>
    <property type="match status" value="1"/>
</dbReference>
<dbReference type="InterPro" id="IPR011250">
    <property type="entry name" value="OMP/PagP_B-barrel"/>
</dbReference>
<dbReference type="Proteomes" id="UP001157914">
    <property type="component" value="Unassembled WGS sequence"/>
</dbReference>
<organism evidence="4 5">
    <name type="scientific">Roseibium denhamense</name>
    <dbReference type="NCBI Taxonomy" id="76305"/>
    <lineage>
        <taxon>Bacteria</taxon>
        <taxon>Pseudomonadati</taxon>
        <taxon>Pseudomonadota</taxon>
        <taxon>Alphaproteobacteria</taxon>
        <taxon>Hyphomicrobiales</taxon>
        <taxon>Stappiaceae</taxon>
        <taxon>Roseibium</taxon>
    </lineage>
</organism>
<evidence type="ECO:0000256" key="1">
    <source>
        <dbReference type="ARBA" id="ARBA00022729"/>
    </source>
</evidence>
<keyword evidence="5" id="KW-1185">Reference proteome</keyword>
<evidence type="ECO:0000313" key="5">
    <source>
        <dbReference type="Proteomes" id="UP001157914"/>
    </source>
</evidence>
<protein>
    <submittedName>
        <fullName evidence="4">Opacity protein</fullName>
    </submittedName>
</protein>
<evidence type="ECO:0000313" key="4">
    <source>
        <dbReference type="EMBL" id="SMP11096.1"/>
    </source>
</evidence>
<dbReference type="Pfam" id="PF13505">
    <property type="entry name" value="OMP_b-brl"/>
    <property type="match status" value="1"/>
</dbReference>
<evidence type="ECO:0000256" key="2">
    <source>
        <dbReference type="SAM" id="SignalP"/>
    </source>
</evidence>
<dbReference type="InterPro" id="IPR027385">
    <property type="entry name" value="Beta-barrel_OMP"/>
</dbReference>
<accession>A0ABY1NJ74</accession>
<gene>
    <name evidence="4" type="ORF">SAMN06265374_1289</name>
</gene>